<dbReference type="Pfam" id="PF00583">
    <property type="entry name" value="Acetyltransf_1"/>
    <property type="match status" value="1"/>
</dbReference>
<gene>
    <name evidence="4" type="ORF">SAMN04489727_5091</name>
</gene>
<evidence type="ECO:0000313" key="4">
    <source>
        <dbReference type="EMBL" id="SEC78845.1"/>
    </source>
</evidence>
<evidence type="ECO:0000256" key="1">
    <source>
        <dbReference type="ARBA" id="ARBA00022679"/>
    </source>
</evidence>
<dbReference type="PANTHER" id="PTHR43877">
    <property type="entry name" value="AMINOALKYLPHOSPHONATE N-ACETYLTRANSFERASE-RELATED-RELATED"/>
    <property type="match status" value="1"/>
</dbReference>
<dbReference type="InterPro" id="IPR000182">
    <property type="entry name" value="GNAT_dom"/>
</dbReference>
<keyword evidence="2" id="KW-0012">Acyltransferase</keyword>
<dbReference type="GO" id="GO:0016747">
    <property type="term" value="F:acyltransferase activity, transferring groups other than amino-acyl groups"/>
    <property type="evidence" value="ECO:0007669"/>
    <property type="project" value="InterPro"/>
</dbReference>
<evidence type="ECO:0000259" key="3">
    <source>
        <dbReference type="PROSITE" id="PS51186"/>
    </source>
</evidence>
<dbReference type="SUPFAM" id="SSF55729">
    <property type="entry name" value="Acyl-CoA N-acyltransferases (Nat)"/>
    <property type="match status" value="1"/>
</dbReference>
<dbReference type="InterPro" id="IPR016181">
    <property type="entry name" value="Acyl_CoA_acyltransferase"/>
</dbReference>
<dbReference type="STRING" id="208445.SAMN04489727_5091"/>
<keyword evidence="1 4" id="KW-0808">Transferase</keyword>
<organism evidence="4 5">
    <name type="scientific">Amycolatopsis tolypomycina</name>
    <dbReference type="NCBI Taxonomy" id="208445"/>
    <lineage>
        <taxon>Bacteria</taxon>
        <taxon>Bacillati</taxon>
        <taxon>Actinomycetota</taxon>
        <taxon>Actinomycetes</taxon>
        <taxon>Pseudonocardiales</taxon>
        <taxon>Pseudonocardiaceae</taxon>
        <taxon>Amycolatopsis</taxon>
    </lineage>
</organism>
<keyword evidence="5" id="KW-1185">Reference proteome</keyword>
<dbReference type="EMBL" id="FNSO01000004">
    <property type="protein sequence ID" value="SEC78845.1"/>
    <property type="molecule type" value="Genomic_DNA"/>
</dbReference>
<protein>
    <submittedName>
        <fullName evidence="4">Acetyltransferase (GNAT) family protein</fullName>
    </submittedName>
</protein>
<sequence>MPALLALLRELHPDDVVPSATAAAAAWRAIAGQPGRAILLAEVDGVAAGTVDCATLPNLTRGARPFMLVENVVVAARHRRSGVGAALMAAAFAVAGEAGCYKVQLLSRSGRDAAHAFYESWGFRAGARGYRRYLD</sequence>
<feature type="domain" description="N-acetyltransferase" evidence="3">
    <location>
        <begin position="1"/>
        <end position="135"/>
    </location>
</feature>
<dbReference type="Proteomes" id="UP000199622">
    <property type="component" value="Unassembled WGS sequence"/>
</dbReference>
<accession>A0A1H4VD40</accession>
<dbReference type="InterPro" id="IPR050832">
    <property type="entry name" value="Bact_Acetyltransf"/>
</dbReference>
<evidence type="ECO:0000313" key="5">
    <source>
        <dbReference type="Proteomes" id="UP000199622"/>
    </source>
</evidence>
<proteinExistence type="predicted"/>
<dbReference type="AlphaFoldDB" id="A0A1H4VD40"/>
<dbReference type="PANTHER" id="PTHR43877:SF1">
    <property type="entry name" value="ACETYLTRANSFERASE"/>
    <property type="match status" value="1"/>
</dbReference>
<evidence type="ECO:0000256" key="2">
    <source>
        <dbReference type="ARBA" id="ARBA00023315"/>
    </source>
</evidence>
<name>A0A1H4VD40_9PSEU</name>
<reference evidence="5" key="1">
    <citation type="submission" date="2016-10" db="EMBL/GenBank/DDBJ databases">
        <authorList>
            <person name="Varghese N."/>
            <person name="Submissions S."/>
        </authorList>
    </citation>
    <scope>NUCLEOTIDE SEQUENCE [LARGE SCALE GENOMIC DNA]</scope>
    <source>
        <strain evidence="5">DSM 44544</strain>
    </source>
</reference>
<dbReference type="PROSITE" id="PS51186">
    <property type="entry name" value="GNAT"/>
    <property type="match status" value="1"/>
</dbReference>
<dbReference type="Gene3D" id="3.40.630.30">
    <property type="match status" value="1"/>
</dbReference>